<dbReference type="FunFam" id="1.10.510.10:FF:000037">
    <property type="entry name" value="Serine/threonine-protein kinase tousled-like 2"/>
    <property type="match status" value="1"/>
</dbReference>
<evidence type="ECO:0000256" key="11">
    <source>
        <dbReference type="ARBA" id="ARBA00047899"/>
    </source>
</evidence>
<feature type="domain" description="Protein kinase" evidence="16">
    <location>
        <begin position="589"/>
        <end position="868"/>
    </location>
</feature>
<dbReference type="PROSITE" id="PS00108">
    <property type="entry name" value="PROTEIN_KINASE_ST"/>
    <property type="match status" value="1"/>
</dbReference>
<reference evidence="17" key="1">
    <citation type="submission" date="2018-07" db="EMBL/GenBank/DDBJ databases">
        <authorList>
            <person name="Quirk P.G."/>
            <person name="Krulwich T.A."/>
        </authorList>
    </citation>
    <scope>NUCLEOTIDE SEQUENCE</scope>
</reference>
<keyword evidence="5" id="KW-0808">Transferase</keyword>
<dbReference type="GO" id="GO:0004674">
    <property type="term" value="F:protein serine/threonine kinase activity"/>
    <property type="evidence" value="ECO:0007669"/>
    <property type="project" value="UniProtKB-KW"/>
</dbReference>
<evidence type="ECO:0000256" key="13">
    <source>
        <dbReference type="PROSITE-ProRule" id="PRU10141"/>
    </source>
</evidence>
<keyword evidence="4" id="KW-0723">Serine/threonine-protein kinase</keyword>
<keyword evidence="8 13" id="KW-0067">ATP-binding</keyword>
<proteinExistence type="predicted"/>
<feature type="region of interest" description="Disordered" evidence="15">
    <location>
        <begin position="462"/>
        <end position="516"/>
    </location>
</feature>
<evidence type="ECO:0000256" key="12">
    <source>
        <dbReference type="ARBA" id="ARBA00048679"/>
    </source>
</evidence>
<evidence type="ECO:0000256" key="14">
    <source>
        <dbReference type="SAM" id="Coils"/>
    </source>
</evidence>
<keyword evidence="10" id="KW-0539">Nucleus</keyword>
<evidence type="ECO:0000256" key="10">
    <source>
        <dbReference type="ARBA" id="ARBA00023242"/>
    </source>
</evidence>
<feature type="coiled-coil region" evidence="14">
    <location>
        <begin position="540"/>
        <end position="574"/>
    </location>
</feature>
<keyword evidence="7" id="KW-0418">Kinase</keyword>
<feature type="compositionally biased region" description="Basic and acidic residues" evidence="15">
    <location>
        <begin position="351"/>
        <end position="369"/>
    </location>
</feature>
<evidence type="ECO:0000256" key="8">
    <source>
        <dbReference type="ARBA" id="ARBA00022840"/>
    </source>
</evidence>
<dbReference type="PROSITE" id="PS50011">
    <property type="entry name" value="PROTEIN_KINASE_DOM"/>
    <property type="match status" value="1"/>
</dbReference>
<evidence type="ECO:0000256" key="3">
    <source>
        <dbReference type="ARBA" id="ARBA00012513"/>
    </source>
</evidence>
<feature type="compositionally biased region" description="Polar residues" evidence="15">
    <location>
        <begin position="315"/>
        <end position="337"/>
    </location>
</feature>
<feature type="compositionally biased region" description="Low complexity" evidence="15">
    <location>
        <begin position="282"/>
        <end position="314"/>
    </location>
</feature>
<dbReference type="InterPro" id="IPR008271">
    <property type="entry name" value="Ser/Thr_kinase_AS"/>
</dbReference>
<feature type="compositionally biased region" description="Polar residues" evidence="15">
    <location>
        <begin position="100"/>
        <end position="114"/>
    </location>
</feature>
<evidence type="ECO:0000256" key="5">
    <source>
        <dbReference type="ARBA" id="ARBA00022679"/>
    </source>
</evidence>
<dbReference type="PANTHER" id="PTHR22974:SF23">
    <property type="entry name" value="TOUSLED-LIKE KINASE, ISOFORM G"/>
    <property type="match status" value="1"/>
</dbReference>
<evidence type="ECO:0000256" key="4">
    <source>
        <dbReference type="ARBA" id="ARBA00022527"/>
    </source>
</evidence>
<evidence type="ECO:0000313" key="17">
    <source>
        <dbReference type="EMBL" id="SSX34770.1"/>
    </source>
</evidence>
<feature type="region of interest" description="Disordered" evidence="15">
    <location>
        <begin position="282"/>
        <end position="337"/>
    </location>
</feature>
<dbReference type="CDD" id="cd13990">
    <property type="entry name" value="STKc_TLK"/>
    <property type="match status" value="1"/>
</dbReference>
<feature type="compositionally biased region" description="Low complexity" evidence="15">
    <location>
        <begin position="878"/>
        <end position="913"/>
    </location>
</feature>
<accession>A0A336MX79</accession>
<feature type="compositionally biased region" description="Polar residues" evidence="15">
    <location>
        <begin position="914"/>
        <end position="928"/>
    </location>
</feature>
<dbReference type="AlphaFoldDB" id="A0A336MX79"/>
<dbReference type="PROSITE" id="PS00107">
    <property type="entry name" value="PROTEIN_KINASE_ATP"/>
    <property type="match status" value="1"/>
</dbReference>
<evidence type="ECO:0000256" key="15">
    <source>
        <dbReference type="SAM" id="MobiDB-lite"/>
    </source>
</evidence>
<feature type="binding site" evidence="13">
    <location>
        <position position="618"/>
    </location>
    <ligand>
        <name>ATP</name>
        <dbReference type="ChEBI" id="CHEBI:30616"/>
    </ligand>
</feature>
<feature type="compositionally biased region" description="Polar residues" evidence="15">
    <location>
        <begin position="73"/>
        <end position="89"/>
    </location>
</feature>
<dbReference type="SUPFAM" id="SSF56112">
    <property type="entry name" value="Protein kinase-like (PK-like)"/>
    <property type="match status" value="1"/>
</dbReference>
<feature type="region of interest" description="Disordered" evidence="15">
    <location>
        <begin position="869"/>
        <end position="928"/>
    </location>
</feature>
<evidence type="ECO:0000256" key="1">
    <source>
        <dbReference type="ARBA" id="ARBA00001946"/>
    </source>
</evidence>
<dbReference type="EC" id="2.7.11.1" evidence="3"/>
<feature type="compositionally biased region" description="Low complexity" evidence="15">
    <location>
        <begin position="488"/>
        <end position="500"/>
    </location>
</feature>
<sequence length="928" mass="103725">MFNIFLFHYPIYESSRTQLSRNRHKMSAGTQLQMAPQTTLVTQQQPGGGVTNQNHYSQPQTVVHHHHQLHLHATSQPSQTNSGGNQQQHHPIGGGGANSIHHNNQDSNMSTGSSHSDKELETVTPVLPPGITPEKLQRIPVERKRKRKAADDSGGPGGGVLRDGGHPTKGARVTTLNDGKKINEYFPKHAANSPIRQPSAGGTKSPSPQHGNYMMFPPSPQPLSGLPTTGPAFFKPSNTSNIVPQVASQVQTPTSVAALNHLSTQQQQQQQQQQTQTQTQQQQQQQSQQTPTIGTNNSNSVSLISPSSNPQSQSGQTLASPQTPNPPTLVTHSSPIMLSKSVQTDISLTDMTDRDTDSESSKNKVDELTRQSDEQKCQITNHLKVIEQHKSHINKCIEVVKKLLKQKSNIEKKEARQKCMQNRLRLGQFVTQRVGATFQENWTDGYAFQELAKRQEEITAEREEIDRQKKLLMKKRPTNQEGGRKRSSSASTNANASTSAGGNLHNGSDATFLKPDPVSNTSTFTLQEYYECDEILKLRQNALKKEDADLQLEMEKLERERNLHIRELKRIHNEDQSRFNNHPVLNERYLLLMLLGKGGFSEVHKAFDLKEQRYVACKVHQLNKDWKEDKKANYIKHALREYNIHKALDHPRVVKLYDVFEIDANSFCTVLEYCDGHDLDFYLKQHKTIPEKEARAIIMQVVSALKYLNEIKPPIIHYDLKPGNILLTEGNVCGEIKITDFGLSKVMDEENYNPDHGMDLTSQGAGTYWYLPPECFVVGKNPPKISSKVDVWSVGVIFYQCLYGKKPFGHNQSQATILEENTILKATEVQFANKPTVSNEAKSFIRGCLAYRKEDRMDVFALSRHEYIQPPLPKHGRQSSQQAQQQTQSVGGSSGNQSSSTSGGNQGNAQQTSFSTGMFGTMNQSSSS</sequence>
<comment type="subcellular location">
    <subcellularLocation>
        <location evidence="2">Nucleus</location>
    </subcellularLocation>
</comment>
<feature type="compositionally biased region" description="Basic and acidic residues" evidence="15">
    <location>
        <begin position="178"/>
        <end position="187"/>
    </location>
</feature>
<feature type="compositionally biased region" description="Polar residues" evidence="15">
    <location>
        <begin position="28"/>
        <end position="61"/>
    </location>
</feature>
<organism evidence="17">
    <name type="scientific">Culicoides sonorensis</name>
    <name type="common">Biting midge</name>
    <dbReference type="NCBI Taxonomy" id="179676"/>
    <lineage>
        <taxon>Eukaryota</taxon>
        <taxon>Metazoa</taxon>
        <taxon>Ecdysozoa</taxon>
        <taxon>Arthropoda</taxon>
        <taxon>Hexapoda</taxon>
        <taxon>Insecta</taxon>
        <taxon>Pterygota</taxon>
        <taxon>Neoptera</taxon>
        <taxon>Endopterygota</taxon>
        <taxon>Diptera</taxon>
        <taxon>Nematocera</taxon>
        <taxon>Chironomoidea</taxon>
        <taxon>Ceratopogonidae</taxon>
        <taxon>Ceratopogoninae</taxon>
        <taxon>Culicoides</taxon>
        <taxon>Monoculicoides</taxon>
    </lineage>
</organism>
<comment type="cofactor">
    <cofactor evidence="1">
        <name>Mg(2+)</name>
        <dbReference type="ChEBI" id="CHEBI:18420"/>
    </cofactor>
</comment>
<comment type="catalytic activity">
    <reaction evidence="11">
        <text>L-threonyl-[protein] + ATP = O-phospho-L-threonyl-[protein] + ADP + H(+)</text>
        <dbReference type="Rhea" id="RHEA:46608"/>
        <dbReference type="Rhea" id="RHEA-COMP:11060"/>
        <dbReference type="Rhea" id="RHEA-COMP:11605"/>
        <dbReference type="ChEBI" id="CHEBI:15378"/>
        <dbReference type="ChEBI" id="CHEBI:30013"/>
        <dbReference type="ChEBI" id="CHEBI:30616"/>
        <dbReference type="ChEBI" id="CHEBI:61977"/>
        <dbReference type="ChEBI" id="CHEBI:456216"/>
        <dbReference type="EC" id="2.7.11.1"/>
    </reaction>
</comment>
<dbReference type="InterPro" id="IPR017441">
    <property type="entry name" value="Protein_kinase_ATP_BS"/>
</dbReference>
<feature type="region of interest" description="Disordered" evidence="15">
    <location>
        <begin position="349"/>
        <end position="369"/>
    </location>
</feature>
<dbReference type="SMART" id="SM00220">
    <property type="entry name" value="S_TKc"/>
    <property type="match status" value="1"/>
</dbReference>
<dbReference type="GO" id="GO:0007059">
    <property type="term" value="P:chromosome segregation"/>
    <property type="evidence" value="ECO:0007669"/>
    <property type="project" value="TreeGrafter"/>
</dbReference>
<dbReference type="PANTHER" id="PTHR22974">
    <property type="entry name" value="MIXED LINEAGE PROTEIN KINASE"/>
    <property type="match status" value="1"/>
</dbReference>
<evidence type="ECO:0000256" key="7">
    <source>
        <dbReference type="ARBA" id="ARBA00022777"/>
    </source>
</evidence>
<evidence type="ECO:0000256" key="2">
    <source>
        <dbReference type="ARBA" id="ARBA00004123"/>
    </source>
</evidence>
<gene>
    <name evidence="17" type="primary">CSON008544</name>
</gene>
<comment type="catalytic activity">
    <reaction evidence="12">
        <text>L-seryl-[protein] + ATP = O-phospho-L-seryl-[protein] + ADP + H(+)</text>
        <dbReference type="Rhea" id="RHEA:17989"/>
        <dbReference type="Rhea" id="RHEA-COMP:9863"/>
        <dbReference type="Rhea" id="RHEA-COMP:11604"/>
        <dbReference type="ChEBI" id="CHEBI:15378"/>
        <dbReference type="ChEBI" id="CHEBI:29999"/>
        <dbReference type="ChEBI" id="CHEBI:30616"/>
        <dbReference type="ChEBI" id="CHEBI:83421"/>
        <dbReference type="ChEBI" id="CHEBI:456216"/>
        <dbReference type="EC" id="2.7.11.1"/>
    </reaction>
</comment>
<dbReference type="GO" id="GO:0005634">
    <property type="term" value="C:nucleus"/>
    <property type="evidence" value="ECO:0007669"/>
    <property type="project" value="UniProtKB-SubCell"/>
</dbReference>
<dbReference type="InterPro" id="IPR011009">
    <property type="entry name" value="Kinase-like_dom_sf"/>
</dbReference>
<dbReference type="InterPro" id="IPR000719">
    <property type="entry name" value="Prot_kinase_dom"/>
</dbReference>
<dbReference type="Gene3D" id="1.10.510.10">
    <property type="entry name" value="Transferase(Phosphotransferase) domain 1"/>
    <property type="match status" value="1"/>
</dbReference>
<keyword evidence="6 13" id="KW-0547">Nucleotide-binding</keyword>
<name>A0A336MX79_CULSO</name>
<evidence type="ECO:0000259" key="16">
    <source>
        <dbReference type="PROSITE" id="PS50011"/>
    </source>
</evidence>
<protein>
    <recommendedName>
        <fullName evidence="3">non-specific serine/threonine protein kinase</fullName>
        <ecNumber evidence="3">2.7.11.1</ecNumber>
    </recommendedName>
</protein>
<dbReference type="EMBL" id="UFQT01003226">
    <property type="protein sequence ID" value="SSX34770.1"/>
    <property type="molecule type" value="Genomic_DNA"/>
</dbReference>
<dbReference type="Pfam" id="PF00069">
    <property type="entry name" value="Pkinase"/>
    <property type="match status" value="1"/>
</dbReference>
<evidence type="ECO:0000256" key="6">
    <source>
        <dbReference type="ARBA" id="ARBA00022741"/>
    </source>
</evidence>
<feature type="compositionally biased region" description="Polar residues" evidence="15">
    <location>
        <begin position="194"/>
        <end position="210"/>
    </location>
</feature>
<feature type="region of interest" description="Disordered" evidence="15">
    <location>
        <begin position="20"/>
        <end position="237"/>
    </location>
</feature>
<dbReference type="VEuPathDB" id="VectorBase:CSON008544"/>
<dbReference type="GO" id="GO:0005524">
    <property type="term" value="F:ATP binding"/>
    <property type="evidence" value="ECO:0007669"/>
    <property type="project" value="UniProtKB-UniRule"/>
</dbReference>
<keyword evidence="9 14" id="KW-0175">Coiled coil</keyword>
<dbReference type="GO" id="GO:0035556">
    <property type="term" value="P:intracellular signal transduction"/>
    <property type="evidence" value="ECO:0007669"/>
    <property type="project" value="TreeGrafter"/>
</dbReference>
<evidence type="ECO:0000256" key="9">
    <source>
        <dbReference type="ARBA" id="ARBA00023054"/>
    </source>
</evidence>